<dbReference type="InterPro" id="IPR041522">
    <property type="entry name" value="CdaR_GGDEF"/>
</dbReference>
<dbReference type="EMBL" id="JACXIZ010000002">
    <property type="protein sequence ID" value="MBD2843655.1"/>
    <property type="molecule type" value="Genomic_DNA"/>
</dbReference>
<evidence type="ECO:0000256" key="2">
    <source>
        <dbReference type="ARBA" id="ARBA00023125"/>
    </source>
</evidence>
<reference evidence="5" key="1">
    <citation type="submission" date="2020-09" db="EMBL/GenBank/DDBJ databases">
        <title>A novel bacterium of genus Paenibacillus, isolated from South China Sea.</title>
        <authorList>
            <person name="Huang H."/>
            <person name="Mo K."/>
            <person name="Hu Y."/>
        </authorList>
    </citation>
    <scope>NUCLEOTIDE SEQUENCE</scope>
    <source>
        <strain evidence="5">IB182496</strain>
    </source>
</reference>
<evidence type="ECO:0000256" key="3">
    <source>
        <dbReference type="ARBA" id="ARBA00023163"/>
    </source>
</evidence>
<accession>A0A927BQ62</accession>
<sequence length="775" mass="86905">MRRLRMITVVLVLSILPVVGFGAFVYVMGTDVVKSEIHRSSLTAMNQMSRQMDATLSQIEQFTTQLAMQVNLIEIAKIGAQPRLGTLQATNQLKSELNAFAGTINGIDTVDFYHFEQELVVSSRGLFSLSNGQYADLSWMPQVERAEQAGVQSLWMAPRMAVSPQETPYPVITHARLLPLLSSKARAVLLVNLKPSYLHRLIGPLPEQTDGAILVLGERQETIVQQGNLQLTEAQRRQVAEIIRAEDDGAVSSAARWDQTTYRLHEPELYVTLKKSDGHEWVYAMIVPVDSASQSLALLRRIIVTSTLGLSLLALVTAYFSFARFQRGIQRLLRLFEPERVALRREARLTAPSDHYAGQVEYIAANIASLMNEVREVRASWRDQLPLLRAHYLLSAIVGNASSTAHLTERYQKEIELFGEPLFAVLVVEMVAGGADARFSDEDLPLFLFAAANIINELLEARCRVETVVTHDHVVVIFNLKRISADAYVLEAAEQIRAEVRRYTRHSVTIGVGRCVASFDQLSLSYHEALRELRLNWLELGDVVLSDTTQRGRAHPLAAYPSQAEGALLECVRSGDEAGAGTALTRFHEELAQRRLPFSMIKTYDLQLLAALLRLAQEYEADLAPVFGGTNPYDAFFRLASVSEMDAWFTEAAILPIMALIRSSRKQRKEEVARKALRIVEERYAQDLSLQLVAEELRMTPSYVSLIFKQETGGTFIQHVTRFRVERAKRLLRETELTIAQVAGEVGYANAQHLIRVFKKLEQCTPGEYRARASA</sequence>
<keyword evidence="3" id="KW-0804">Transcription</keyword>
<dbReference type="Gene3D" id="1.10.10.60">
    <property type="entry name" value="Homeodomain-like"/>
    <property type="match status" value="2"/>
</dbReference>
<keyword evidence="2" id="KW-0238">DNA-binding</keyword>
<dbReference type="InterPro" id="IPR009057">
    <property type="entry name" value="Homeodomain-like_sf"/>
</dbReference>
<feature type="domain" description="HTH araC/xylS-type" evidence="4">
    <location>
        <begin position="674"/>
        <end position="772"/>
    </location>
</feature>
<proteinExistence type="predicted"/>
<evidence type="ECO:0000259" key="4">
    <source>
        <dbReference type="PROSITE" id="PS01124"/>
    </source>
</evidence>
<gene>
    <name evidence="5" type="ORF">IDH44_00510</name>
</gene>
<name>A0A927BQ62_9BACL</name>
<keyword evidence="6" id="KW-1185">Reference proteome</keyword>
<dbReference type="GO" id="GO:0003700">
    <property type="term" value="F:DNA-binding transcription factor activity"/>
    <property type="evidence" value="ECO:0007669"/>
    <property type="project" value="InterPro"/>
</dbReference>
<dbReference type="AlphaFoldDB" id="A0A927BQ62"/>
<dbReference type="PANTHER" id="PTHR43280">
    <property type="entry name" value="ARAC-FAMILY TRANSCRIPTIONAL REGULATOR"/>
    <property type="match status" value="1"/>
</dbReference>
<dbReference type="SUPFAM" id="SSF46689">
    <property type="entry name" value="Homeodomain-like"/>
    <property type="match status" value="1"/>
</dbReference>
<keyword evidence="1" id="KW-0805">Transcription regulation</keyword>
<dbReference type="Pfam" id="PF17853">
    <property type="entry name" value="GGDEF_2"/>
    <property type="match status" value="1"/>
</dbReference>
<evidence type="ECO:0000313" key="5">
    <source>
        <dbReference type="EMBL" id="MBD2843655.1"/>
    </source>
</evidence>
<dbReference type="SMART" id="SM00342">
    <property type="entry name" value="HTH_ARAC"/>
    <property type="match status" value="1"/>
</dbReference>
<dbReference type="GO" id="GO:0043565">
    <property type="term" value="F:sequence-specific DNA binding"/>
    <property type="evidence" value="ECO:0007669"/>
    <property type="project" value="InterPro"/>
</dbReference>
<evidence type="ECO:0000256" key="1">
    <source>
        <dbReference type="ARBA" id="ARBA00023015"/>
    </source>
</evidence>
<dbReference type="Pfam" id="PF12833">
    <property type="entry name" value="HTH_18"/>
    <property type="match status" value="1"/>
</dbReference>
<protein>
    <submittedName>
        <fullName evidence="5">AraC family transcriptional regulator</fullName>
    </submittedName>
</protein>
<comment type="caution">
    <text evidence="5">The sequence shown here is derived from an EMBL/GenBank/DDBJ whole genome shotgun (WGS) entry which is preliminary data.</text>
</comment>
<dbReference type="PANTHER" id="PTHR43280:SF2">
    <property type="entry name" value="HTH-TYPE TRANSCRIPTIONAL REGULATOR EXSA"/>
    <property type="match status" value="1"/>
</dbReference>
<evidence type="ECO:0000313" key="6">
    <source>
        <dbReference type="Proteomes" id="UP000621560"/>
    </source>
</evidence>
<organism evidence="5 6">
    <name type="scientific">Paenibacillus sabuli</name>
    <dbReference type="NCBI Taxonomy" id="2772509"/>
    <lineage>
        <taxon>Bacteria</taxon>
        <taxon>Bacillati</taxon>
        <taxon>Bacillota</taxon>
        <taxon>Bacilli</taxon>
        <taxon>Bacillales</taxon>
        <taxon>Paenibacillaceae</taxon>
        <taxon>Paenibacillus</taxon>
    </lineage>
</organism>
<dbReference type="PROSITE" id="PS01124">
    <property type="entry name" value="HTH_ARAC_FAMILY_2"/>
    <property type="match status" value="1"/>
</dbReference>
<dbReference type="Proteomes" id="UP000621560">
    <property type="component" value="Unassembled WGS sequence"/>
</dbReference>
<dbReference type="RefSeq" id="WP_190913667.1">
    <property type="nucleotide sequence ID" value="NZ_JACXIZ010000002.1"/>
</dbReference>
<dbReference type="InterPro" id="IPR018060">
    <property type="entry name" value="HTH_AraC"/>
</dbReference>